<dbReference type="AlphaFoldDB" id="A0A439DVM6"/>
<sequence length="108" mass="10788">MGADIEAERRVSCPDPVPDSADHEVGCREVTSAALAFSLLRGWVTASASAADVSGAPGVLAVGMAASEEAGDSCFSDAVVSASTSVLELVRAPPVLTTTPGSADRVGR</sequence>
<evidence type="ECO:0000313" key="2">
    <source>
        <dbReference type="EMBL" id="RWA21145.1"/>
    </source>
</evidence>
<comment type="caution">
    <text evidence="2">The sequence shown here is derived from an EMBL/GenBank/DDBJ whole genome shotgun (WGS) entry which is preliminary data.</text>
</comment>
<dbReference type="EMBL" id="ATDN01000011">
    <property type="protein sequence ID" value="RWA21145.1"/>
    <property type="molecule type" value="Genomic_DNA"/>
</dbReference>
<keyword evidence="3" id="KW-1185">Reference proteome</keyword>
<evidence type="ECO:0000313" key="3">
    <source>
        <dbReference type="Proteomes" id="UP000287177"/>
    </source>
</evidence>
<feature type="region of interest" description="Disordered" evidence="1">
    <location>
        <begin position="1"/>
        <end position="22"/>
    </location>
</feature>
<feature type="compositionally biased region" description="Basic and acidic residues" evidence="1">
    <location>
        <begin position="1"/>
        <end position="12"/>
    </location>
</feature>
<evidence type="ECO:0000256" key="1">
    <source>
        <dbReference type="SAM" id="MobiDB-lite"/>
    </source>
</evidence>
<protein>
    <submittedName>
        <fullName evidence="2">Uncharacterized protein</fullName>
    </submittedName>
</protein>
<gene>
    <name evidence="2" type="ORF">MELE44368_17220</name>
</gene>
<reference evidence="2 3" key="1">
    <citation type="submission" date="2013-06" db="EMBL/GenBank/DDBJ databases">
        <title>The draft sequence of the Mycobacterium elephantis genome.</title>
        <authorList>
            <person name="Pettersson F.B."/>
            <person name="Das S."/>
            <person name="Dasgupta S."/>
            <person name="Bhattacharya A."/>
            <person name="Kirsebom L.A."/>
        </authorList>
    </citation>
    <scope>NUCLEOTIDE SEQUENCE [LARGE SCALE GENOMIC DNA]</scope>
    <source>
        <strain evidence="2 3">DSM 44368</strain>
    </source>
</reference>
<organism evidence="2 3">
    <name type="scientific">Mycolicibacterium elephantis DSM 44368</name>
    <dbReference type="NCBI Taxonomy" id="1335622"/>
    <lineage>
        <taxon>Bacteria</taxon>
        <taxon>Bacillati</taxon>
        <taxon>Actinomycetota</taxon>
        <taxon>Actinomycetes</taxon>
        <taxon>Mycobacteriales</taxon>
        <taxon>Mycobacteriaceae</taxon>
        <taxon>Mycolicibacterium</taxon>
    </lineage>
</organism>
<proteinExistence type="predicted"/>
<name>A0A439DVM6_9MYCO</name>
<dbReference type="Proteomes" id="UP000287177">
    <property type="component" value="Unassembled WGS sequence"/>
</dbReference>
<accession>A0A439DVM6</accession>